<gene>
    <name evidence="11" type="ORF">KHC33_12535</name>
</gene>
<reference evidence="11 12" key="1">
    <citation type="submission" date="2021-05" db="EMBL/GenBank/DDBJ databases">
        <title>A novel Methanospirillum isolate from a pyrite-forming mixed culture.</title>
        <authorList>
            <person name="Bunk B."/>
            <person name="Sproer C."/>
            <person name="Spring S."/>
            <person name="Pester M."/>
        </authorList>
    </citation>
    <scope>NUCLEOTIDE SEQUENCE [LARGE SCALE GENOMIC DNA]</scope>
    <source>
        <strain evidence="11 12">J.3.6.1-F.2.7.3</strain>
    </source>
</reference>
<dbReference type="GO" id="GO:0004673">
    <property type="term" value="F:protein histidine kinase activity"/>
    <property type="evidence" value="ECO:0007669"/>
    <property type="project" value="UniProtKB-EC"/>
</dbReference>
<evidence type="ECO:0000259" key="10">
    <source>
        <dbReference type="PROSITE" id="PS50113"/>
    </source>
</evidence>
<dbReference type="AlphaFoldDB" id="A0A8E7EIJ2"/>
<dbReference type="SMART" id="SM00091">
    <property type="entry name" value="PAS"/>
    <property type="match status" value="3"/>
</dbReference>
<evidence type="ECO:0000256" key="5">
    <source>
        <dbReference type="ARBA" id="ARBA00022777"/>
    </source>
</evidence>
<feature type="domain" description="PAC" evidence="10">
    <location>
        <begin position="218"/>
        <end position="271"/>
    </location>
</feature>
<dbReference type="NCBIfam" id="TIGR00229">
    <property type="entry name" value="sensory_box"/>
    <property type="match status" value="2"/>
</dbReference>
<keyword evidence="12" id="KW-1185">Reference proteome</keyword>
<proteinExistence type="predicted"/>
<dbReference type="PANTHER" id="PTHR43304">
    <property type="entry name" value="PHYTOCHROME-LIKE PROTEIN CPH1"/>
    <property type="match status" value="1"/>
</dbReference>
<protein>
    <recommendedName>
        <fullName evidence="2">histidine kinase</fullName>
        <ecNumber evidence="2">2.7.13.3</ecNumber>
    </recommendedName>
</protein>
<dbReference type="PROSITE" id="PS50110">
    <property type="entry name" value="RESPONSE_REGULATORY"/>
    <property type="match status" value="1"/>
</dbReference>
<feature type="domain" description="PAS" evidence="9">
    <location>
        <begin position="142"/>
        <end position="214"/>
    </location>
</feature>
<dbReference type="Proteomes" id="UP000680656">
    <property type="component" value="Chromosome"/>
</dbReference>
<dbReference type="Pfam" id="PF13188">
    <property type="entry name" value="PAS_8"/>
    <property type="match status" value="1"/>
</dbReference>
<evidence type="ECO:0000259" key="9">
    <source>
        <dbReference type="PROSITE" id="PS50112"/>
    </source>
</evidence>
<dbReference type="InterPro" id="IPR011006">
    <property type="entry name" value="CheY-like_superfamily"/>
</dbReference>
<evidence type="ECO:0000256" key="2">
    <source>
        <dbReference type="ARBA" id="ARBA00012438"/>
    </source>
</evidence>
<keyword evidence="5" id="KW-0418">Kinase</keyword>
<dbReference type="EC" id="2.7.13.3" evidence="2"/>
<organism evidence="11 12">
    <name type="scientific">Methanospirillum purgamenti</name>
    <dbReference type="NCBI Taxonomy" id="2834276"/>
    <lineage>
        <taxon>Archaea</taxon>
        <taxon>Methanobacteriati</taxon>
        <taxon>Methanobacteriota</taxon>
        <taxon>Stenosarchaea group</taxon>
        <taxon>Methanomicrobia</taxon>
        <taxon>Methanomicrobiales</taxon>
        <taxon>Methanospirillaceae</taxon>
        <taxon>Methanospirillum</taxon>
    </lineage>
</organism>
<dbReference type="SUPFAM" id="SSF52172">
    <property type="entry name" value="CheY-like"/>
    <property type="match status" value="1"/>
</dbReference>
<evidence type="ECO:0000259" key="8">
    <source>
        <dbReference type="PROSITE" id="PS50110"/>
    </source>
</evidence>
<feature type="domain" description="PAS" evidence="9">
    <location>
        <begin position="403"/>
        <end position="475"/>
    </location>
</feature>
<dbReference type="InterPro" id="IPR013655">
    <property type="entry name" value="PAS_fold_3"/>
</dbReference>
<keyword evidence="3 6" id="KW-0597">Phosphoprotein</keyword>
<feature type="domain" description="PAC" evidence="10">
    <location>
        <begin position="349"/>
        <end position="402"/>
    </location>
</feature>
<dbReference type="InterPro" id="IPR000014">
    <property type="entry name" value="PAS"/>
</dbReference>
<name>A0A8E7EIJ2_9EURY</name>
<feature type="modified residue" description="4-aspartylphosphate" evidence="6">
    <location>
        <position position="61"/>
    </location>
</feature>
<dbReference type="GO" id="GO:0000160">
    <property type="term" value="P:phosphorelay signal transduction system"/>
    <property type="evidence" value="ECO:0007669"/>
    <property type="project" value="InterPro"/>
</dbReference>
<feature type="domain" description="PAS" evidence="9">
    <location>
        <begin position="272"/>
        <end position="306"/>
    </location>
</feature>
<dbReference type="InterPro" id="IPR035965">
    <property type="entry name" value="PAS-like_dom_sf"/>
</dbReference>
<dbReference type="InterPro" id="IPR000700">
    <property type="entry name" value="PAS-assoc_C"/>
</dbReference>
<accession>A0A8E7EIJ2</accession>
<sequence length="638" mass="74091">MTYPTAHTPIFVLYVDDEEFLHEPTKLFLEKFQDIILDTVKSGPEALELLEKKRYDAIVADYSMAGMDGIELLKRIRSSGNRIPFIIFTGRGREEVVIDALNSGADFYLQKGRDVKAQYTELHAKICQAVRQRRIEEELRLSEERLRLSLMATNQGLWDVDIKTGNISANEEYYHLFGYEPGEVDVSYDWWLSTVHPDDRTLMKQAYHDYLSGKTETYSIEYRFRTKQGSWKWILSRGKIISYDGTGKPVRMIGTHIDISDQKNLIEQLQTSEKRFRLVLETLPIGLWLADEKGQLLFGNPAGQKIWAAHPQVGQDEYGIFKGWKLPDHEEIKPDEWALGYAVNEGKTTSEELLEIEAFDGSHKIIKNWAVPIRDSHDTIVGAFVINQDVTEERLATEALKKSEERFHLTMTAVNEGLWDWNIAKGKVYFSPQYYRMIGYEPNEFTAQYSSWEENIHPDDRKDTIHALNDAIAHKENGFHIRFRFRCKDGSYIWILGRGQVIERDLEENPIRIVGTHTDITKQVAAEQKLIEKHEELLKSYEQLAQSEEELRQSEKERAMALEQVQKNFAEMSILNDGIRNPLTVIAAQVEIYCPKIADIVTIQIKEIDDLITQLDRRWIQSEKVINYIRKHHGIEYQ</sequence>
<dbReference type="KEGG" id="mrtj:KHC33_12535"/>
<dbReference type="CDD" id="cd00156">
    <property type="entry name" value="REC"/>
    <property type="match status" value="1"/>
</dbReference>
<dbReference type="PROSITE" id="PS50112">
    <property type="entry name" value="PAS"/>
    <property type="match status" value="3"/>
</dbReference>
<dbReference type="SMART" id="SM00448">
    <property type="entry name" value="REC"/>
    <property type="match status" value="1"/>
</dbReference>
<dbReference type="EMBL" id="CP075546">
    <property type="protein sequence ID" value="QVV88154.1"/>
    <property type="molecule type" value="Genomic_DNA"/>
</dbReference>
<dbReference type="Pfam" id="PF00072">
    <property type="entry name" value="Response_reg"/>
    <property type="match status" value="1"/>
</dbReference>
<feature type="domain" description="Response regulatory" evidence="8">
    <location>
        <begin position="11"/>
        <end position="126"/>
    </location>
</feature>
<evidence type="ECO:0000256" key="3">
    <source>
        <dbReference type="ARBA" id="ARBA00022553"/>
    </source>
</evidence>
<dbReference type="SUPFAM" id="SSF55785">
    <property type="entry name" value="PYP-like sensor domain (PAS domain)"/>
    <property type="match status" value="3"/>
</dbReference>
<dbReference type="InterPro" id="IPR052162">
    <property type="entry name" value="Sensor_kinase/Photoreceptor"/>
</dbReference>
<feature type="domain" description="PAC" evidence="10">
    <location>
        <begin position="479"/>
        <end position="532"/>
    </location>
</feature>
<keyword evidence="4" id="KW-0808">Transferase</keyword>
<keyword evidence="7" id="KW-0175">Coiled coil</keyword>
<evidence type="ECO:0000313" key="12">
    <source>
        <dbReference type="Proteomes" id="UP000680656"/>
    </source>
</evidence>
<dbReference type="InterPro" id="IPR001610">
    <property type="entry name" value="PAC"/>
</dbReference>
<dbReference type="RefSeq" id="WP_214418971.1">
    <property type="nucleotide sequence ID" value="NZ_CP075546.1"/>
</dbReference>
<evidence type="ECO:0000256" key="6">
    <source>
        <dbReference type="PROSITE-ProRule" id="PRU00169"/>
    </source>
</evidence>
<comment type="catalytic activity">
    <reaction evidence="1">
        <text>ATP + protein L-histidine = ADP + protein N-phospho-L-histidine.</text>
        <dbReference type="EC" id="2.7.13.3"/>
    </reaction>
</comment>
<dbReference type="PROSITE" id="PS50113">
    <property type="entry name" value="PAC"/>
    <property type="match status" value="3"/>
</dbReference>
<evidence type="ECO:0000256" key="7">
    <source>
        <dbReference type="SAM" id="Coils"/>
    </source>
</evidence>
<dbReference type="Gene3D" id="3.30.450.20">
    <property type="entry name" value="PAS domain"/>
    <property type="match status" value="3"/>
</dbReference>
<dbReference type="CDD" id="cd00130">
    <property type="entry name" value="PAS"/>
    <property type="match status" value="2"/>
</dbReference>
<dbReference type="PANTHER" id="PTHR43304:SF1">
    <property type="entry name" value="PAC DOMAIN-CONTAINING PROTEIN"/>
    <property type="match status" value="1"/>
</dbReference>
<feature type="coiled-coil region" evidence="7">
    <location>
        <begin position="524"/>
        <end position="565"/>
    </location>
</feature>
<dbReference type="GeneID" id="65098025"/>
<dbReference type="SMART" id="SM00086">
    <property type="entry name" value="PAC"/>
    <property type="match status" value="3"/>
</dbReference>
<evidence type="ECO:0000256" key="4">
    <source>
        <dbReference type="ARBA" id="ARBA00022679"/>
    </source>
</evidence>
<dbReference type="Pfam" id="PF08447">
    <property type="entry name" value="PAS_3"/>
    <property type="match status" value="2"/>
</dbReference>
<dbReference type="InterPro" id="IPR001789">
    <property type="entry name" value="Sig_transdc_resp-reg_receiver"/>
</dbReference>
<dbReference type="Gene3D" id="3.40.50.2300">
    <property type="match status" value="1"/>
</dbReference>
<evidence type="ECO:0000313" key="11">
    <source>
        <dbReference type="EMBL" id="QVV88154.1"/>
    </source>
</evidence>
<evidence type="ECO:0000256" key="1">
    <source>
        <dbReference type="ARBA" id="ARBA00000085"/>
    </source>
</evidence>